<evidence type="ECO:0000259" key="16">
    <source>
        <dbReference type="PROSITE" id="PS50089"/>
    </source>
</evidence>
<evidence type="ECO:0000256" key="9">
    <source>
        <dbReference type="ARBA" id="ARBA00022786"/>
    </source>
</evidence>
<keyword evidence="6" id="KW-0479">Metal-binding</keyword>
<dbReference type="InterPro" id="IPR056405">
    <property type="entry name" value="ARM_CUL7_CUL9"/>
</dbReference>
<dbReference type="PANTHER" id="PTHR22771">
    <property type="entry name" value="CULLIN AND GALACTOSE-BINDING DOMAIN-CONTAINING"/>
    <property type="match status" value="1"/>
</dbReference>
<evidence type="ECO:0000256" key="5">
    <source>
        <dbReference type="ARBA" id="ARBA00022679"/>
    </source>
</evidence>
<dbReference type="InterPro" id="IPR055486">
    <property type="entry name" value="CUL7/CUL9_N"/>
</dbReference>
<dbReference type="Pfam" id="PF01485">
    <property type="entry name" value="IBR"/>
    <property type="match status" value="1"/>
</dbReference>
<dbReference type="Pfam" id="PF22191">
    <property type="entry name" value="IBR_1"/>
    <property type="match status" value="1"/>
</dbReference>
<feature type="compositionally biased region" description="Basic and acidic residues" evidence="14">
    <location>
        <begin position="1250"/>
        <end position="1264"/>
    </location>
</feature>
<comment type="similarity">
    <text evidence="13">Belongs to the cullin family.</text>
</comment>
<evidence type="ECO:0000256" key="1">
    <source>
        <dbReference type="ARBA" id="ARBA00004496"/>
    </source>
</evidence>
<dbReference type="Gene3D" id="3.30.230.130">
    <property type="entry name" value="Cullin, Chain C, Domain 2"/>
    <property type="match status" value="1"/>
</dbReference>
<keyword evidence="4" id="KW-1017">Isopeptide bond</keyword>
<comment type="pathway">
    <text evidence="2">Protein modification; protein ubiquitination.</text>
</comment>
<dbReference type="Ensembl" id="ENSMMDT00005041187.1">
    <property type="protein sequence ID" value="ENSMMDP00005040357.1"/>
    <property type="gene ID" value="ENSMMDG00005018677.1"/>
</dbReference>
<organism evidence="19 20">
    <name type="scientific">Myripristis murdjan</name>
    <name type="common">pinecone soldierfish</name>
    <dbReference type="NCBI Taxonomy" id="586833"/>
    <lineage>
        <taxon>Eukaryota</taxon>
        <taxon>Metazoa</taxon>
        <taxon>Chordata</taxon>
        <taxon>Craniata</taxon>
        <taxon>Vertebrata</taxon>
        <taxon>Euteleostomi</taxon>
        <taxon>Actinopterygii</taxon>
        <taxon>Neopterygii</taxon>
        <taxon>Teleostei</taxon>
        <taxon>Neoteleostei</taxon>
        <taxon>Acanthomorphata</taxon>
        <taxon>Holocentriformes</taxon>
        <taxon>Holocentridae</taxon>
        <taxon>Myripristis</taxon>
    </lineage>
</organism>
<name>A0A667ZI59_9TELE</name>
<evidence type="ECO:0000256" key="12">
    <source>
        <dbReference type="PROSITE-ProRule" id="PRU00175"/>
    </source>
</evidence>
<dbReference type="InterPro" id="IPR008979">
    <property type="entry name" value="Galactose-bd-like_sf"/>
</dbReference>
<dbReference type="Gene3D" id="3.30.40.10">
    <property type="entry name" value="Zinc/RING finger domain, C3HC4 (zinc finger)"/>
    <property type="match status" value="1"/>
</dbReference>
<dbReference type="Pfam" id="PF24742">
    <property type="entry name" value="ARM_CUL7_CUL9"/>
    <property type="match status" value="1"/>
</dbReference>
<sequence>RATMVGERRNGNLLVQLGPKLQAFPEELIRQRRTHDGQTEYLIRWSLVTIDDGTGSGGVAGESKTENILMWMSTEDVYANCPTLLGKRKTDAQRPVELSDMKDDVKNLVRRARKQMAKKSDFAISITHTIHVLSAYASIGSLVGVFKETGALDLLMELLCNKERQTRRSAGKMLRALASHDAGSRAYVLLSLSQQDGIEQHMDFDNRYTLLELFAETTSSEEHGISFEGIHLPQIPGKLLFSLVKRYLCVTSLMDKLNTAGTEQLRVQREFEFTMAMANLISELVRVMGWDRNRQPPDGSPQGGGGVSIFQPRFSASPVSLAVGPAVATPSAPPKKKTSNGFKTRTDFTSRAAYVEYVQDNLKSGMMVRMMEDYEEVSAGDEGDFRYSNDGSPPVQVYWNSLNRTYWVHWHMVEILGNSSSSQAEKETQEKASSLTETLKLTAVSQTFFSKPPGGLYSLPYLSEGLQAEAPSLSRAEWWEVLFFIKKLEPKQQQEVNSILLQSLDDQEAELDDSALIGLSVPGEVAKKLLHYLKQKLPSSCLGDLLCSHAFSKHYLRRGGGGLEDEELLGELRHPPQMNESEQTVSVLDRDKVLKLLVELLASQSKEVVISTLRLTRLLMLKYEWRVSFATEGGVKAILSCMQEFTTVTQVQQVALATLRVITGASKHDLRSVGSSLPLSESGTQMMLEIFASIGSATPEGSKGLLGAIPAAIELLLNTKGCMLSVRNGLLVIIMLISNHKSLAEQLVACDVIAVLKKCLSAPRAETMLAIIALNHISMVHKLESKGTEDTFNTAALKMLVVSLKELTATKEVILTLEQLLCDDNAQLEEDTCFFRILNKFLDNYQEDVLPWHESIEPCLSSMTAFINDREVVQLFIRFLYRLASLNKDYAVVMCRLGTKEALVKALDKHSTNLLMVTELRDLITDCEKYASLYKKMTTSVLAGCIQMVLGQIEEHRRSHQPINIPFFDVFLRNLCQGSSVELKEDKCWEKVEVSSNHHRANKLTDKNPKTYWESNGCTGSHFINIYMHKGVVIRQLAVLVASEDSSYMPAKILVLGGDDPTNINTELNTVNVPPSASRVVLLENMTRFWSIIQIRIKRCQQGGIDTRVHGFEVLGPKPTFWPVFKEQLCCRTFLFYSTKAHTWCQEVLEDRTQLLQLFNKLNSALRHEQMFADRFLPDAEAAEALGRTCWEALITPIVHKSSVASPLSWLLSEYLDNAELARRCKSRAAIFNSRVRRLTHLLVHVDTSRPDTEELKPPGKNKDNTAASSSSSSSSAKPKVKSTSSIAGIALCWQGVVQRQVKKFLDSSFSLPDFVERYRTLYLRLKNAMEELFGQQTAFVLALRHGFSAALLQLSILRAMHVSERFAQYIDQMIQESGSAAGSVETLERLQHFLEPMLFLSGLELANTFEHFYRYYLGDRLLGQARVWLEGAVIDQIGSCFPSRFPQQMLKNLSESTELQQEFHLYRLQQLDRSLQEHDQVMEEEWAESEEEAEVQVLVLSPRCWAVPSLCYLEEPSKHFPAALCSYLSQFTQFYSHSQCMYGLSHSKPRRLQWTWLGHAELQFGCWTLHVSTLQMFILLHFNSQEEVSVEALQQASGLSEAVLLHALLPLTAEGGLLTCSQPEHQQAVRGAESSPASCFLLPRQTYLNVDEDAAHTLERKRNYIYCLIVHIMKEEKEMHIDNLVFKVLDSCQKQEASRSPGSVRFSCSTGDVLSCIMHVISKGYVRRNDENPHIVEFLPEDPSTPQKGQAQFCFSRTELRKDDGSDSLAAPRRLEDGVLEAVLFSMGRTMTQEEVRQLMQRTVQQVSGTLSLDLDRAEHLLVHCKWNVDLLVQRYTDDPDVLVSAAGLKSRSPQPPTGPAPTCPVCLAPRTADTEPAPSLSCMHYCCRSCWQEYLTARIEQNLVMNCNCPITDCRAQPTSHFFLSILTDKDIIAKYENALLRGYVESCSNLTWCTNPQGCDQILCKENMGSMGTCSKCCWSSCFSCNFPEAHYPASCSHMSQWMDDGGYYEGMSMEAQSKHLAKLISKRCPSCQAQIEKNEGCLHMTCAKCNHGFCWRCLKPWKPTHKDYYNCSAMVSKAARQEKKFQDYNERCTFHHQAKDFAINLENKVTSINEALQMKALTFVIDACKVLAQARKVLAYSCVYSYYNQETEKMDVMEQQTEALDLHTNALQILLEETLLQCTDLASCVRLLKPEHLSTGLELIRRIQERLLAILQHSTQVRPSP</sequence>
<dbReference type="PROSITE" id="PS50089">
    <property type="entry name" value="ZF_RING_2"/>
    <property type="match status" value="1"/>
</dbReference>
<dbReference type="InterPro" id="IPR059120">
    <property type="entry name" value="Cullin-like_AB"/>
</dbReference>
<dbReference type="InterPro" id="IPR011989">
    <property type="entry name" value="ARM-like"/>
</dbReference>
<comment type="subcellular location">
    <subcellularLocation>
        <location evidence="1">Cytoplasm</location>
    </subcellularLocation>
</comment>
<dbReference type="InterPro" id="IPR019559">
    <property type="entry name" value="Cullin_neddylation_domain"/>
</dbReference>
<evidence type="ECO:0000256" key="3">
    <source>
        <dbReference type="ARBA" id="ARBA00022490"/>
    </source>
</evidence>
<dbReference type="SUPFAM" id="SSF48371">
    <property type="entry name" value="ARM repeat"/>
    <property type="match status" value="1"/>
</dbReference>
<evidence type="ECO:0000256" key="6">
    <source>
        <dbReference type="ARBA" id="ARBA00022723"/>
    </source>
</evidence>
<dbReference type="UniPathway" id="UPA00143"/>
<evidence type="ECO:0000256" key="13">
    <source>
        <dbReference type="PROSITE-ProRule" id="PRU00330"/>
    </source>
</evidence>
<reference evidence="19" key="3">
    <citation type="submission" date="2025-09" db="UniProtKB">
        <authorList>
            <consortium name="Ensembl"/>
        </authorList>
    </citation>
    <scope>IDENTIFICATION</scope>
</reference>
<feature type="domain" description="RING-type" evidence="16">
    <location>
        <begin position="2032"/>
        <end position="2075"/>
    </location>
</feature>
<dbReference type="InterPro" id="IPR001841">
    <property type="entry name" value="Znf_RING"/>
</dbReference>
<dbReference type="GO" id="GO:0008270">
    <property type="term" value="F:zinc ion binding"/>
    <property type="evidence" value="ECO:0007669"/>
    <property type="project" value="UniProtKB-KW"/>
</dbReference>
<gene>
    <name evidence="19" type="primary">CUL7</name>
</gene>
<keyword evidence="11" id="KW-0832">Ubl conjugation</keyword>
<dbReference type="PROSITE" id="PS00518">
    <property type="entry name" value="ZF_RING_1"/>
    <property type="match status" value="1"/>
</dbReference>
<evidence type="ECO:0000256" key="7">
    <source>
        <dbReference type="ARBA" id="ARBA00022737"/>
    </source>
</evidence>
<feature type="domain" description="RING-type" evidence="18">
    <location>
        <begin position="1861"/>
        <end position="2079"/>
    </location>
</feature>
<dbReference type="InterPro" id="IPR002867">
    <property type="entry name" value="IBR_dom"/>
</dbReference>
<keyword evidence="3" id="KW-0963">Cytoplasm</keyword>
<dbReference type="InterPro" id="IPR036317">
    <property type="entry name" value="Cullin_homology_sf"/>
</dbReference>
<evidence type="ECO:0000259" key="15">
    <source>
        <dbReference type="PROSITE" id="PS50069"/>
    </source>
</evidence>
<dbReference type="InterPro" id="IPR004939">
    <property type="entry name" value="APC_su10/DOC_dom"/>
</dbReference>
<dbReference type="SUPFAM" id="SSF63748">
    <property type="entry name" value="Tudor/PWWP/MBT"/>
    <property type="match status" value="1"/>
</dbReference>
<evidence type="ECO:0000256" key="2">
    <source>
        <dbReference type="ARBA" id="ARBA00004906"/>
    </source>
</evidence>
<dbReference type="InterPro" id="IPR021097">
    <property type="entry name" value="CPH_domain"/>
</dbReference>
<dbReference type="InterPro" id="IPR047560">
    <property type="entry name" value="Rcat_RBR_CUL9"/>
</dbReference>
<dbReference type="SUPFAM" id="SSF49785">
    <property type="entry name" value="Galactose-binding domain-like"/>
    <property type="match status" value="1"/>
</dbReference>
<evidence type="ECO:0000256" key="10">
    <source>
        <dbReference type="ARBA" id="ARBA00022833"/>
    </source>
</evidence>
<dbReference type="Proteomes" id="UP000472263">
    <property type="component" value="Chromosome 15"/>
</dbReference>
<dbReference type="GO" id="GO:0006511">
    <property type="term" value="P:ubiquitin-dependent protein catabolic process"/>
    <property type="evidence" value="ECO:0007669"/>
    <property type="project" value="InterPro"/>
</dbReference>
<feature type="compositionally biased region" description="Low complexity" evidence="14">
    <location>
        <begin position="1267"/>
        <end position="1280"/>
    </location>
</feature>
<reference evidence="19" key="2">
    <citation type="submission" date="2025-08" db="UniProtKB">
        <authorList>
            <consortium name="Ensembl"/>
        </authorList>
    </citation>
    <scope>IDENTIFICATION</scope>
</reference>
<dbReference type="GeneTree" id="ENSGT00940000153954"/>
<dbReference type="SMART" id="SM00647">
    <property type="entry name" value="IBR"/>
    <property type="match status" value="2"/>
</dbReference>
<dbReference type="Gene3D" id="2.60.120.260">
    <property type="entry name" value="Galactose-binding domain-like"/>
    <property type="match status" value="1"/>
</dbReference>
<dbReference type="SMART" id="SM00884">
    <property type="entry name" value="Cullin_Nedd8"/>
    <property type="match status" value="1"/>
</dbReference>
<dbReference type="CDD" id="cd20359">
    <property type="entry name" value="Rcat_RBR_CUL9"/>
    <property type="match status" value="1"/>
</dbReference>
<dbReference type="Pfam" id="PF11515">
    <property type="entry name" value="Cul7"/>
    <property type="match status" value="1"/>
</dbReference>
<dbReference type="InterPro" id="IPR016158">
    <property type="entry name" value="Cullin_homology"/>
</dbReference>
<dbReference type="InterPro" id="IPR047561">
    <property type="entry name" value="BRcat_RBR_CUL9"/>
</dbReference>
<feature type="domain" description="DOC" evidence="17">
    <location>
        <begin position="962"/>
        <end position="1141"/>
    </location>
</feature>
<dbReference type="GO" id="GO:0031625">
    <property type="term" value="F:ubiquitin protein ligase binding"/>
    <property type="evidence" value="ECO:0007669"/>
    <property type="project" value="InterPro"/>
</dbReference>
<dbReference type="Pfam" id="PF26557">
    <property type="entry name" value="Cullin_AB"/>
    <property type="match status" value="1"/>
</dbReference>
<keyword evidence="7" id="KW-0677">Repeat</keyword>
<dbReference type="InterPro" id="IPR017907">
    <property type="entry name" value="Znf_RING_CS"/>
</dbReference>
<protein>
    <submittedName>
        <fullName evidence="19">Cullin 7</fullName>
    </submittedName>
</protein>
<evidence type="ECO:0000256" key="8">
    <source>
        <dbReference type="ARBA" id="ARBA00022771"/>
    </source>
</evidence>
<evidence type="ECO:0000256" key="11">
    <source>
        <dbReference type="ARBA" id="ARBA00022843"/>
    </source>
</evidence>
<dbReference type="CDD" id="cd20347">
    <property type="entry name" value="BRcat_RBR_CUL9"/>
    <property type="match status" value="1"/>
</dbReference>
<dbReference type="GO" id="GO:0005737">
    <property type="term" value="C:cytoplasm"/>
    <property type="evidence" value="ECO:0007669"/>
    <property type="project" value="UniProtKB-SubCell"/>
</dbReference>
<dbReference type="Gene3D" id="1.20.120.1750">
    <property type="match status" value="1"/>
</dbReference>
<dbReference type="Gene3D" id="1.25.10.10">
    <property type="entry name" value="Leucine-rich Repeat Variant"/>
    <property type="match status" value="1"/>
</dbReference>
<dbReference type="SUPFAM" id="SSF46785">
    <property type="entry name" value="Winged helix' DNA-binding domain"/>
    <property type="match status" value="1"/>
</dbReference>
<keyword evidence="8 12" id="KW-0863">Zinc-finger</keyword>
<dbReference type="Pfam" id="PF03256">
    <property type="entry name" value="ANAPC10"/>
    <property type="match status" value="1"/>
</dbReference>
<dbReference type="InterPro" id="IPR045093">
    <property type="entry name" value="Cullin"/>
</dbReference>
<dbReference type="Gene3D" id="1.10.10.10">
    <property type="entry name" value="Winged helix-like DNA-binding domain superfamily/Winged helix DNA-binding domain"/>
    <property type="match status" value="1"/>
</dbReference>
<dbReference type="PROSITE" id="PS51873">
    <property type="entry name" value="TRIAD"/>
    <property type="match status" value="1"/>
</dbReference>
<evidence type="ECO:0000256" key="14">
    <source>
        <dbReference type="SAM" id="MobiDB-lite"/>
    </source>
</evidence>
<keyword evidence="10" id="KW-0862">Zinc</keyword>
<reference evidence="19" key="1">
    <citation type="submission" date="2019-06" db="EMBL/GenBank/DDBJ databases">
        <authorList>
            <consortium name="Wellcome Sanger Institute Data Sharing"/>
        </authorList>
    </citation>
    <scope>NUCLEOTIDE SEQUENCE [LARGE SCALE GENOMIC DNA]</scope>
</reference>
<evidence type="ECO:0000313" key="19">
    <source>
        <dbReference type="Ensembl" id="ENSMMDP00005040357.1"/>
    </source>
</evidence>
<dbReference type="PANTHER" id="PTHR22771:SF4">
    <property type="entry name" value="CULLIN 7-RELATED"/>
    <property type="match status" value="1"/>
</dbReference>
<dbReference type="InterPro" id="IPR036390">
    <property type="entry name" value="WH_DNA-bd_sf"/>
</dbReference>
<proteinExistence type="inferred from homology"/>
<dbReference type="SMART" id="SM01337">
    <property type="entry name" value="APC10"/>
    <property type="match status" value="1"/>
</dbReference>
<dbReference type="SUPFAM" id="SSF75632">
    <property type="entry name" value="Cullin homology domain"/>
    <property type="match status" value="1"/>
</dbReference>
<dbReference type="GO" id="GO:0016567">
    <property type="term" value="P:protein ubiquitination"/>
    <property type="evidence" value="ECO:0007669"/>
    <property type="project" value="UniProtKB-UniPathway"/>
</dbReference>
<dbReference type="InterPro" id="IPR013083">
    <property type="entry name" value="Znf_RING/FYVE/PHD"/>
</dbReference>
<dbReference type="Pfam" id="PF23168">
    <property type="entry name" value="CUL7_CUL9_N"/>
    <property type="match status" value="1"/>
</dbReference>
<dbReference type="InterPro" id="IPR014722">
    <property type="entry name" value="Rib_uL2_dom2"/>
</dbReference>
<feature type="domain" description="Cullin family profile" evidence="15">
    <location>
        <begin position="1362"/>
        <end position="1613"/>
    </location>
</feature>
<evidence type="ECO:0000313" key="20">
    <source>
        <dbReference type="Proteomes" id="UP000472263"/>
    </source>
</evidence>
<dbReference type="Pfam" id="PF10557">
    <property type="entry name" value="Cullin_Nedd8"/>
    <property type="match status" value="1"/>
</dbReference>
<feature type="region of interest" description="Disordered" evidence="14">
    <location>
        <begin position="1250"/>
        <end position="1280"/>
    </location>
</feature>
<dbReference type="Gene3D" id="2.30.30.30">
    <property type="match status" value="1"/>
</dbReference>
<accession>A0A667ZI59</accession>
<dbReference type="InterPro" id="IPR036388">
    <property type="entry name" value="WH-like_DNA-bd_sf"/>
</dbReference>
<dbReference type="SUPFAM" id="SSF57850">
    <property type="entry name" value="RING/U-box"/>
    <property type="match status" value="2"/>
</dbReference>
<dbReference type="InterPro" id="IPR044066">
    <property type="entry name" value="TRIAD_supradom"/>
</dbReference>
<evidence type="ECO:0000256" key="4">
    <source>
        <dbReference type="ARBA" id="ARBA00022499"/>
    </source>
</evidence>
<dbReference type="PROSITE" id="PS50069">
    <property type="entry name" value="CULLIN_2"/>
    <property type="match status" value="1"/>
</dbReference>
<keyword evidence="9" id="KW-0833">Ubl conjugation pathway</keyword>
<dbReference type="InterPro" id="IPR016024">
    <property type="entry name" value="ARM-type_fold"/>
</dbReference>
<evidence type="ECO:0000259" key="18">
    <source>
        <dbReference type="PROSITE" id="PS51873"/>
    </source>
</evidence>
<keyword evidence="5" id="KW-0808">Transferase</keyword>
<dbReference type="PROSITE" id="PS51284">
    <property type="entry name" value="DOC"/>
    <property type="match status" value="1"/>
</dbReference>
<dbReference type="GO" id="GO:0016740">
    <property type="term" value="F:transferase activity"/>
    <property type="evidence" value="ECO:0007669"/>
    <property type="project" value="UniProtKB-KW"/>
</dbReference>
<dbReference type="Gene3D" id="1.20.1310.10">
    <property type="entry name" value="Cullin Repeats"/>
    <property type="match status" value="1"/>
</dbReference>
<keyword evidence="20" id="KW-1185">Reference proteome</keyword>
<evidence type="ECO:0000259" key="17">
    <source>
        <dbReference type="PROSITE" id="PS51284"/>
    </source>
</evidence>